<dbReference type="PANTHER" id="PTHR42085:SF2">
    <property type="entry name" value="F-BOX DOMAIN-CONTAINING PROTEIN"/>
    <property type="match status" value="1"/>
</dbReference>
<dbReference type="EMBL" id="MU004181">
    <property type="protein sequence ID" value="KAF2502834.1"/>
    <property type="molecule type" value="Genomic_DNA"/>
</dbReference>
<accession>A0A6A6REF8</accession>
<proteinExistence type="predicted"/>
<dbReference type="PANTHER" id="PTHR42085">
    <property type="entry name" value="F-BOX DOMAIN-CONTAINING PROTEIN"/>
    <property type="match status" value="1"/>
</dbReference>
<sequence length="190" mass="22260">MANESKYAKQIHRLRAGPRPPSSIWPRTVYKTDGTSQRHYFPFLDLPRELRDLIYEYALVAKDGIHIHAVRVAAPSLERFHRWLPISRTLVQHRTVHNYFQRLRRFPRGPRHAPSQVIYSPRKLTYESDFAQDLNVQIFSVSRQIYEEASRIFYGGNTFDFGSQSNDKELSLVTCYLFLTDRPALALAHL</sequence>
<gene>
    <name evidence="1" type="ORF">BU16DRAFT_554867</name>
</gene>
<dbReference type="Proteomes" id="UP000799750">
    <property type="component" value="Unassembled WGS sequence"/>
</dbReference>
<evidence type="ECO:0000313" key="2">
    <source>
        <dbReference type="Proteomes" id="UP000799750"/>
    </source>
</evidence>
<name>A0A6A6REF8_9PEZI</name>
<keyword evidence="2" id="KW-1185">Reference proteome</keyword>
<evidence type="ECO:0008006" key="3">
    <source>
        <dbReference type="Google" id="ProtNLM"/>
    </source>
</evidence>
<protein>
    <recommendedName>
        <fullName evidence="3">F-box domain-containing protein</fullName>
    </recommendedName>
</protein>
<dbReference type="InterPro" id="IPR038883">
    <property type="entry name" value="AN11006-like"/>
</dbReference>
<evidence type="ECO:0000313" key="1">
    <source>
        <dbReference type="EMBL" id="KAF2502834.1"/>
    </source>
</evidence>
<reference evidence="1" key="1">
    <citation type="journal article" date="2020" name="Stud. Mycol.">
        <title>101 Dothideomycetes genomes: a test case for predicting lifestyles and emergence of pathogens.</title>
        <authorList>
            <person name="Haridas S."/>
            <person name="Albert R."/>
            <person name="Binder M."/>
            <person name="Bloem J."/>
            <person name="Labutti K."/>
            <person name="Salamov A."/>
            <person name="Andreopoulos B."/>
            <person name="Baker S."/>
            <person name="Barry K."/>
            <person name="Bills G."/>
            <person name="Bluhm B."/>
            <person name="Cannon C."/>
            <person name="Castanera R."/>
            <person name="Culley D."/>
            <person name="Daum C."/>
            <person name="Ezra D."/>
            <person name="Gonzalez J."/>
            <person name="Henrissat B."/>
            <person name="Kuo A."/>
            <person name="Liang C."/>
            <person name="Lipzen A."/>
            <person name="Lutzoni F."/>
            <person name="Magnuson J."/>
            <person name="Mondo S."/>
            <person name="Nolan M."/>
            <person name="Ohm R."/>
            <person name="Pangilinan J."/>
            <person name="Park H.-J."/>
            <person name="Ramirez L."/>
            <person name="Alfaro M."/>
            <person name="Sun H."/>
            <person name="Tritt A."/>
            <person name="Yoshinaga Y."/>
            <person name="Zwiers L.-H."/>
            <person name="Turgeon B."/>
            <person name="Goodwin S."/>
            <person name="Spatafora J."/>
            <person name="Crous P."/>
            <person name="Grigoriev I."/>
        </authorList>
    </citation>
    <scope>NUCLEOTIDE SEQUENCE</scope>
    <source>
        <strain evidence="1">CBS 269.34</strain>
    </source>
</reference>
<organism evidence="1 2">
    <name type="scientific">Lophium mytilinum</name>
    <dbReference type="NCBI Taxonomy" id="390894"/>
    <lineage>
        <taxon>Eukaryota</taxon>
        <taxon>Fungi</taxon>
        <taxon>Dikarya</taxon>
        <taxon>Ascomycota</taxon>
        <taxon>Pezizomycotina</taxon>
        <taxon>Dothideomycetes</taxon>
        <taxon>Pleosporomycetidae</taxon>
        <taxon>Mytilinidiales</taxon>
        <taxon>Mytilinidiaceae</taxon>
        <taxon>Lophium</taxon>
    </lineage>
</organism>
<dbReference type="AlphaFoldDB" id="A0A6A6REF8"/>
<dbReference type="OrthoDB" id="5420711at2759"/>